<protein>
    <recommendedName>
        <fullName evidence="15">ILEI/PANDER domain-containing protein</fullName>
    </recommendedName>
</protein>
<keyword evidence="6" id="KW-0808">Transferase</keyword>
<organism evidence="16 17">
    <name type="scientific">Parthenolecanium corni</name>
    <dbReference type="NCBI Taxonomy" id="536013"/>
    <lineage>
        <taxon>Eukaryota</taxon>
        <taxon>Metazoa</taxon>
        <taxon>Ecdysozoa</taxon>
        <taxon>Arthropoda</taxon>
        <taxon>Hexapoda</taxon>
        <taxon>Insecta</taxon>
        <taxon>Pterygota</taxon>
        <taxon>Neoptera</taxon>
        <taxon>Paraneoptera</taxon>
        <taxon>Hemiptera</taxon>
        <taxon>Sternorrhyncha</taxon>
        <taxon>Coccoidea</taxon>
        <taxon>Coccidae</taxon>
        <taxon>Parthenolecanium</taxon>
    </lineage>
</organism>
<evidence type="ECO:0000256" key="5">
    <source>
        <dbReference type="ARBA" id="ARBA00022676"/>
    </source>
</evidence>
<evidence type="ECO:0000259" key="15">
    <source>
        <dbReference type="Pfam" id="PF15711"/>
    </source>
</evidence>
<evidence type="ECO:0000256" key="9">
    <source>
        <dbReference type="ARBA" id="ARBA00022968"/>
    </source>
</evidence>
<evidence type="ECO:0000256" key="14">
    <source>
        <dbReference type="SAM" id="Phobius"/>
    </source>
</evidence>
<evidence type="ECO:0000313" key="17">
    <source>
        <dbReference type="Proteomes" id="UP001367676"/>
    </source>
</evidence>
<comment type="caution">
    <text evidence="16">The sequence shown here is derived from an EMBL/GenBank/DDBJ whole genome shotgun (WGS) entry which is preliminary data.</text>
</comment>
<dbReference type="AlphaFoldDB" id="A0AAN9TET6"/>
<evidence type="ECO:0000256" key="3">
    <source>
        <dbReference type="ARBA" id="ARBA00004922"/>
    </source>
</evidence>
<evidence type="ECO:0000256" key="10">
    <source>
        <dbReference type="ARBA" id="ARBA00022989"/>
    </source>
</evidence>
<dbReference type="Proteomes" id="UP001367676">
    <property type="component" value="Unassembled WGS sequence"/>
</dbReference>
<dbReference type="SUPFAM" id="SSF53448">
    <property type="entry name" value="Nucleotide-diphospho-sugar transferases"/>
    <property type="match status" value="1"/>
</dbReference>
<dbReference type="InterPro" id="IPR004139">
    <property type="entry name" value="Glyco_trans_13"/>
</dbReference>
<feature type="domain" description="ILEI/PANDER" evidence="15">
    <location>
        <begin position="271"/>
        <end position="359"/>
    </location>
</feature>
<keyword evidence="12 14" id="KW-0472">Membrane</keyword>
<evidence type="ECO:0000256" key="7">
    <source>
        <dbReference type="ARBA" id="ARBA00022692"/>
    </source>
</evidence>
<accession>A0AAN9TET6</accession>
<evidence type="ECO:0000256" key="6">
    <source>
        <dbReference type="ARBA" id="ARBA00022679"/>
    </source>
</evidence>
<dbReference type="GO" id="GO:0046872">
    <property type="term" value="F:metal ion binding"/>
    <property type="evidence" value="ECO:0007669"/>
    <property type="project" value="UniProtKB-KW"/>
</dbReference>
<keyword evidence="7 14" id="KW-0812">Transmembrane</keyword>
<sequence>MLARQLAHECRVRKRSQAETRKCWSEANSEYALRLCERERECECECEYCKCSSAYKCKILENNSLCWKRLRGIVECIGDLWWTCGGPVVDLWYRTVVPGRGPEAVLFRPLPDVKQPFTADIRISADGPPGRVLAFMRSPFALRRAPFSNERKRKKRNAYGCRLPVAGCRLPVALIVFMLVLYAVVKTWFFDREQNSLDPRFSSLEHFKLWTKYNTKSMIDVLDILPNCGIPYPCPDDSFSMHVYTGHQNNDQSKLCIMGKYLTNHASNDGRGLNIVLINSKRFEIKDFVTFDVYTDNSIVMDTWINSSVTLDDIILIYTYDEASRMLAESSKKLFYDYGSSKIQDLHFRSQWFMITRKGIPGFTPFEKVTMAHNGNWGDIINERFLTPVKVSPPKLPHAECLEREKFCKEHIEMKRRYLCAGMKKYDDITPAPLADQSLIGNIVFDVPIAVIVTPNMADMEQIDSLSMTLESVIKQPGVNPANVYVYHDGTWPLVVKMAKLFKFHAISVDTGPSDSFTDIICTNNYKITETAIKTLGRKERYVMVIQSGLILAPDFLYFMSQLVTVADVDQSIVGISAWNINGYKMLSQDLQMVYRVQDLPGLGILVRSDICLKRCKLNFAHSCLNVSTLKASKIETASDEVHILVPDVSRVLVRPYPDLSQRSLQDYWREIVTAERDTNILPRVTLNDPNLLINGTYFQLISDLLKTCIVLSFSDDEIKSCRRDNSFPLKLISKFERRSFVVYYNEIDDLHETTLKSLANCFGIYSDRKYKLSGSYYGVFRFTIHKNNLLLVKQGSPFYLS</sequence>
<dbReference type="InterPro" id="IPR052463">
    <property type="entry name" value="O-linked_mannose_GnT"/>
</dbReference>
<comment type="similarity">
    <text evidence="4">Belongs to the glycosyltransferase 13 family.</text>
</comment>
<keyword evidence="11" id="KW-0333">Golgi apparatus</keyword>
<proteinExistence type="inferred from homology"/>
<comment type="pathway">
    <text evidence="3">Protein modification; protein glycosylation.</text>
</comment>
<keyword evidence="17" id="KW-1185">Reference proteome</keyword>
<name>A0AAN9TET6_9HEMI</name>
<keyword evidence="10 14" id="KW-1133">Transmembrane helix</keyword>
<dbReference type="PROSITE" id="PS52031">
    <property type="entry name" value="GG_LECTIN"/>
    <property type="match status" value="1"/>
</dbReference>
<dbReference type="GO" id="GO:0047223">
    <property type="term" value="F:beta-1,3-galactosyl-O-glycosyl-glycoprotein beta-1,3-N-acetylglucosaminyltransferase activity"/>
    <property type="evidence" value="ECO:0007669"/>
    <property type="project" value="TreeGrafter"/>
</dbReference>
<evidence type="ECO:0000256" key="2">
    <source>
        <dbReference type="ARBA" id="ARBA00004323"/>
    </source>
</evidence>
<keyword evidence="13" id="KW-0464">Manganese</keyword>
<keyword evidence="5" id="KW-0328">Glycosyltransferase</keyword>
<keyword evidence="8" id="KW-0479">Metal-binding</keyword>
<evidence type="ECO:0000256" key="13">
    <source>
        <dbReference type="ARBA" id="ARBA00023211"/>
    </source>
</evidence>
<dbReference type="GO" id="GO:0016266">
    <property type="term" value="P:protein O-linked glycosylation via N-acetyl-galactosamine"/>
    <property type="evidence" value="ECO:0007669"/>
    <property type="project" value="TreeGrafter"/>
</dbReference>
<evidence type="ECO:0000256" key="12">
    <source>
        <dbReference type="ARBA" id="ARBA00023136"/>
    </source>
</evidence>
<dbReference type="Pfam" id="PF03071">
    <property type="entry name" value="GNT-I"/>
    <property type="match status" value="1"/>
</dbReference>
<evidence type="ECO:0000313" key="16">
    <source>
        <dbReference type="EMBL" id="KAK7582798.1"/>
    </source>
</evidence>
<dbReference type="InterPro" id="IPR029044">
    <property type="entry name" value="Nucleotide-diphossugar_trans"/>
</dbReference>
<evidence type="ECO:0000256" key="8">
    <source>
        <dbReference type="ARBA" id="ARBA00022723"/>
    </source>
</evidence>
<dbReference type="GO" id="GO:0000139">
    <property type="term" value="C:Golgi membrane"/>
    <property type="evidence" value="ECO:0007669"/>
    <property type="project" value="UniProtKB-SubCell"/>
</dbReference>
<dbReference type="EMBL" id="JBBCAQ010000033">
    <property type="protein sequence ID" value="KAK7582798.1"/>
    <property type="molecule type" value="Genomic_DNA"/>
</dbReference>
<dbReference type="PANTHER" id="PTHR46396:SF2">
    <property type="entry name" value="ILEI_PANDER DOMAIN-CONTAINING PROTEIN"/>
    <property type="match status" value="1"/>
</dbReference>
<dbReference type="Pfam" id="PF15711">
    <property type="entry name" value="ILEI"/>
    <property type="match status" value="1"/>
</dbReference>
<dbReference type="Gene3D" id="3.90.550.10">
    <property type="entry name" value="Spore Coat Polysaccharide Biosynthesis Protein SpsA, Chain A"/>
    <property type="match status" value="1"/>
</dbReference>
<evidence type="ECO:0000256" key="11">
    <source>
        <dbReference type="ARBA" id="ARBA00023034"/>
    </source>
</evidence>
<evidence type="ECO:0000256" key="4">
    <source>
        <dbReference type="ARBA" id="ARBA00006492"/>
    </source>
</evidence>
<comment type="subcellular location">
    <subcellularLocation>
        <location evidence="2">Golgi apparatus membrane</location>
        <topology evidence="2">Single-pass type II membrane protein</topology>
    </subcellularLocation>
</comment>
<keyword evidence="9" id="KW-0735">Signal-anchor</keyword>
<reference evidence="16 17" key="1">
    <citation type="submission" date="2024-03" db="EMBL/GenBank/DDBJ databases">
        <title>Adaptation during the transition from Ophiocordyceps entomopathogen to insect associate is accompanied by gene loss and intensified selection.</title>
        <authorList>
            <person name="Ward C.M."/>
            <person name="Onetto C.A."/>
            <person name="Borneman A.R."/>
        </authorList>
    </citation>
    <scope>NUCLEOTIDE SEQUENCE [LARGE SCALE GENOMIC DNA]</scope>
    <source>
        <strain evidence="16">AWRI1</strain>
        <tissue evidence="16">Single Adult Female</tissue>
    </source>
</reference>
<dbReference type="InterPro" id="IPR039477">
    <property type="entry name" value="ILEI/PANDER_dom"/>
</dbReference>
<comment type="cofactor">
    <cofactor evidence="1">
        <name>Mn(2+)</name>
        <dbReference type="ChEBI" id="CHEBI:29035"/>
    </cofactor>
</comment>
<dbReference type="PANTHER" id="PTHR46396">
    <property type="entry name" value="PROTEIN O-LINKED-MANNOSE BETA-1,2-N-ACETYLGLUCOSAMINYLTRANSFERASE 1"/>
    <property type="match status" value="1"/>
</dbReference>
<feature type="transmembrane region" description="Helical" evidence="14">
    <location>
        <begin position="161"/>
        <end position="185"/>
    </location>
</feature>
<evidence type="ECO:0000256" key="1">
    <source>
        <dbReference type="ARBA" id="ARBA00001936"/>
    </source>
</evidence>
<gene>
    <name evidence="16" type="ORF">V9T40_014243</name>
</gene>